<keyword evidence="5" id="KW-0949">S-adenosyl-L-methionine</keyword>
<sequence>MEDTVAIVSEVGHRWNVSGTGAHLRAAHTSDEKEERVQILGDAKRDHPVPPDADFPKLRLELTRARTLCRAWAGTIPESRRDDMAALFAHRALEALAHRHAPMLDLRAPAAKPFGELDHAAAQLAATIGHEAAALPLVEGLHLVTSLYPALLSERSRGLRGAFYTPPCLVERLLDQAEEHGADWATVRVLDPAAGAGAFMVQAALRMRAAMVASEPAFVLRQIGTRLAGIELDPPAAVLAQAALEIALADVSLAAGEPVPELLRIADTLEQAPEARFDLVISNPPYGRVNLTPEQRKRFARSLFGHANLYGVFTDIALRWTKPGGLIAYLTPTSFLAGQYYAALRRLLADEAPPVAIDFVHARRGVFEDVLQETLLALYRKGAPAGRAQIHYLHVTNEREATTTRNGTVALPPDSGAPWLAPRSAADSPLIAQAETMTARLGDWGYSISTGPLVWNRFKSQLRQSGAGKDVRPLIWAECVSADGRFIFRAFKRNHAPFFKLERKDGWLLVEEPCVLVQRTTAKEQARRLIAAELPAAFVDEHGGVVVENHLNMIRAAHGAAVAPRVVAAILNSRVVDQLFRCMNGSVAVSAFELGALPLPTACALGKLERLVAAGAGREAVDAECNRLYGQTTA</sequence>
<dbReference type="InterPro" id="IPR002052">
    <property type="entry name" value="DNA_methylase_N6_adenine_CS"/>
</dbReference>
<dbReference type="PROSITE" id="PS00092">
    <property type="entry name" value="N6_MTASE"/>
    <property type="match status" value="1"/>
</dbReference>
<name>A0ABZ0B9W5_9SPHN</name>
<feature type="domain" description="Type II methyltransferase M.TaqI-like" evidence="7">
    <location>
        <begin position="274"/>
        <end position="359"/>
    </location>
</feature>
<organism evidence="8 9">
    <name type="scientific">Stakelama saccharophila</name>
    <dbReference type="NCBI Taxonomy" id="3075605"/>
    <lineage>
        <taxon>Bacteria</taxon>
        <taxon>Pseudomonadati</taxon>
        <taxon>Pseudomonadota</taxon>
        <taxon>Alphaproteobacteria</taxon>
        <taxon>Sphingomonadales</taxon>
        <taxon>Sphingomonadaceae</taxon>
        <taxon>Stakelama</taxon>
    </lineage>
</organism>
<evidence type="ECO:0000313" key="9">
    <source>
        <dbReference type="Proteomes" id="UP001302249"/>
    </source>
</evidence>
<dbReference type="Pfam" id="PF07669">
    <property type="entry name" value="Eco57I"/>
    <property type="match status" value="1"/>
</dbReference>
<keyword evidence="9" id="KW-1185">Reference proteome</keyword>
<dbReference type="GO" id="GO:0032259">
    <property type="term" value="P:methylation"/>
    <property type="evidence" value="ECO:0007669"/>
    <property type="project" value="UniProtKB-KW"/>
</dbReference>
<dbReference type="Gene3D" id="3.40.50.150">
    <property type="entry name" value="Vaccinia Virus protein VP39"/>
    <property type="match status" value="1"/>
</dbReference>
<evidence type="ECO:0000256" key="3">
    <source>
        <dbReference type="ARBA" id="ARBA00022603"/>
    </source>
</evidence>
<dbReference type="InterPro" id="IPR050953">
    <property type="entry name" value="N4_N6_ade-DNA_methylase"/>
</dbReference>
<keyword evidence="3 8" id="KW-0489">Methyltransferase</keyword>
<reference evidence="8 9" key="1">
    <citation type="submission" date="2023-09" db="EMBL/GenBank/DDBJ databases">
        <authorList>
            <person name="Rey-Velasco X."/>
        </authorList>
    </citation>
    <scope>NUCLEOTIDE SEQUENCE [LARGE SCALE GENOMIC DNA]</scope>
    <source>
        <strain evidence="8 9">W311</strain>
    </source>
</reference>
<dbReference type="SUPFAM" id="SSF53335">
    <property type="entry name" value="S-adenosyl-L-methionine-dependent methyltransferases"/>
    <property type="match status" value="1"/>
</dbReference>
<evidence type="ECO:0000256" key="5">
    <source>
        <dbReference type="ARBA" id="ARBA00022691"/>
    </source>
</evidence>
<gene>
    <name evidence="8" type="ORF">RPR59_13500</name>
</gene>
<evidence type="ECO:0000313" key="8">
    <source>
        <dbReference type="EMBL" id="WNO53441.1"/>
    </source>
</evidence>
<evidence type="ECO:0000256" key="1">
    <source>
        <dbReference type="ARBA" id="ARBA00006594"/>
    </source>
</evidence>
<dbReference type="PRINTS" id="PR00507">
    <property type="entry name" value="N12N6MTFRASE"/>
</dbReference>
<proteinExistence type="inferred from homology"/>
<comment type="catalytic activity">
    <reaction evidence="6">
        <text>a 2'-deoxyadenosine in DNA + S-adenosyl-L-methionine = an N(6)-methyl-2'-deoxyadenosine in DNA + S-adenosyl-L-homocysteine + H(+)</text>
        <dbReference type="Rhea" id="RHEA:15197"/>
        <dbReference type="Rhea" id="RHEA-COMP:12418"/>
        <dbReference type="Rhea" id="RHEA-COMP:12419"/>
        <dbReference type="ChEBI" id="CHEBI:15378"/>
        <dbReference type="ChEBI" id="CHEBI:57856"/>
        <dbReference type="ChEBI" id="CHEBI:59789"/>
        <dbReference type="ChEBI" id="CHEBI:90615"/>
        <dbReference type="ChEBI" id="CHEBI:90616"/>
        <dbReference type="EC" id="2.1.1.72"/>
    </reaction>
</comment>
<dbReference type="InterPro" id="IPR011639">
    <property type="entry name" value="MethylTrfase_TaqI-like_dom"/>
</dbReference>
<dbReference type="PANTHER" id="PTHR33841:SF5">
    <property type="entry name" value="DNA METHYLASE (MODIFICATION METHYLASE) (METHYLTRANSFERASE)-RELATED"/>
    <property type="match status" value="1"/>
</dbReference>
<evidence type="ECO:0000256" key="4">
    <source>
        <dbReference type="ARBA" id="ARBA00022679"/>
    </source>
</evidence>
<keyword evidence="4" id="KW-0808">Transferase</keyword>
<comment type="similarity">
    <text evidence="1">Belongs to the N(4)/N(6)-methyltransferase family.</text>
</comment>
<dbReference type="PANTHER" id="PTHR33841">
    <property type="entry name" value="DNA METHYLTRANSFERASE YEEA-RELATED"/>
    <property type="match status" value="1"/>
</dbReference>
<dbReference type="CDD" id="cd02440">
    <property type="entry name" value="AdoMet_MTases"/>
    <property type="match status" value="1"/>
</dbReference>
<protein>
    <recommendedName>
        <fullName evidence="2">site-specific DNA-methyltransferase (adenine-specific)</fullName>
        <ecNumber evidence="2">2.1.1.72</ecNumber>
    </recommendedName>
</protein>
<dbReference type="InterPro" id="IPR029063">
    <property type="entry name" value="SAM-dependent_MTases_sf"/>
</dbReference>
<dbReference type="GO" id="GO:0008168">
    <property type="term" value="F:methyltransferase activity"/>
    <property type="evidence" value="ECO:0007669"/>
    <property type="project" value="UniProtKB-KW"/>
</dbReference>
<dbReference type="EC" id="2.1.1.72" evidence="2"/>
<dbReference type="Proteomes" id="UP001302249">
    <property type="component" value="Chromosome"/>
</dbReference>
<dbReference type="RefSeq" id="WP_313914908.1">
    <property type="nucleotide sequence ID" value="NZ_CP135076.1"/>
</dbReference>
<evidence type="ECO:0000259" key="7">
    <source>
        <dbReference type="Pfam" id="PF07669"/>
    </source>
</evidence>
<evidence type="ECO:0000256" key="6">
    <source>
        <dbReference type="ARBA" id="ARBA00047942"/>
    </source>
</evidence>
<evidence type="ECO:0000256" key="2">
    <source>
        <dbReference type="ARBA" id="ARBA00011900"/>
    </source>
</evidence>
<accession>A0ABZ0B9W5</accession>
<dbReference type="EMBL" id="CP135076">
    <property type="protein sequence ID" value="WNO53441.1"/>
    <property type="molecule type" value="Genomic_DNA"/>
</dbReference>